<protein>
    <submittedName>
        <fullName evidence="3">Uncharacterized protein</fullName>
    </submittedName>
</protein>
<feature type="region of interest" description="Disordered" evidence="1">
    <location>
        <begin position="151"/>
        <end position="171"/>
    </location>
</feature>
<sequence length="171" mass="18674">MTRGLYPPDTLSNNDIETLQALRRDIYSNALKGGFFGMGSGLVLHTAGQWARKLGITKASFNRNTMMLSVLGGGAFGMFLFASSTGKEQVYKLHPIFQVGAMPPPPGDLDATGLDYSQKVQQAQLVPGGKDDQEFDIKKLHSMRAVRRKTVQDNLEHGKGFSDSHGGRWSS</sequence>
<evidence type="ECO:0000256" key="2">
    <source>
        <dbReference type="SAM" id="Phobius"/>
    </source>
</evidence>
<feature type="transmembrane region" description="Helical" evidence="2">
    <location>
        <begin position="26"/>
        <end position="44"/>
    </location>
</feature>
<accession>A0AAD2GE51</accession>
<organism evidence="3 4">
    <name type="scientific">Cylindrotheca closterium</name>
    <dbReference type="NCBI Taxonomy" id="2856"/>
    <lineage>
        <taxon>Eukaryota</taxon>
        <taxon>Sar</taxon>
        <taxon>Stramenopiles</taxon>
        <taxon>Ochrophyta</taxon>
        <taxon>Bacillariophyta</taxon>
        <taxon>Bacillariophyceae</taxon>
        <taxon>Bacillariophycidae</taxon>
        <taxon>Bacillariales</taxon>
        <taxon>Bacillariaceae</taxon>
        <taxon>Cylindrotheca</taxon>
    </lineage>
</organism>
<evidence type="ECO:0000313" key="3">
    <source>
        <dbReference type="EMBL" id="CAJ1969444.1"/>
    </source>
</evidence>
<reference evidence="3" key="1">
    <citation type="submission" date="2023-08" db="EMBL/GenBank/DDBJ databases">
        <authorList>
            <person name="Audoor S."/>
            <person name="Bilcke G."/>
        </authorList>
    </citation>
    <scope>NUCLEOTIDE SEQUENCE</scope>
</reference>
<dbReference type="Proteomes" id="UP001295423">
    <property type="component" value="Unassembled WGS sequence"/>
</dbReference>
<keyword evidence="4" id="KW-1185">Reference proteome</keyword>
<dbReference type="EMBL" id="CAKOGP040002424">
    <property type="protein sequence ID" value="CAJ1969444.1"/>
    <property type="molecule type" value="Genomic_DNA"/>
</dbReference>
<evidence type="ECO:0000313" key="4">
    <source>
        <dbReference type="Proteomes" id="UP001295423"/>
    </source>
</evidence>
<feature type="transmembrane region" description="Helical" evidence="2">
    <location>
        <begin position="65"/>
        <end position="82"/>
    </location>
</feature>
<keyword evidence="2" id="KW-1133">Transmembrane helix</keyword>
<comment type="caution">
    <text evidence="3">The sequence shown here is derived from an EMBL/GenBank/DDBJ whole genome shotgun (WGS) entry which is preliminary data.</text>
</comment>
<evidence type="ECO:0000256" key="1">
    <source>
        <dbReference type="SAM" id="MobiDB-lite"/>
    </source>
</evidence>
<name>A0AAD2GE51_9STRA</name>
<keyword evidence="2" id="KW-0812">Transmembrane</keyword>
<keyword evidence="2" id="KW-0472">Membrane</keyword>
<dbReference type="AlphaFoldDB" id="A0AAD2GE51"/>
<proteinExistence type="predicted"/>
<gene>
    <name evidence="3" type="ORF">CYCCA115_LOCUS23712</name>
</gene>